<dbReference type="EMBL" id="JXOK01000036">
    <property type="protein sequence ID" value="KIN11013.1"/>
    <property type="molecule type" value="Genomic_DNA"/>
</dbReference>
<reference evidence="1 2" key="1">
    <citation type="submission" date="2015-01" db="EMBL/GenBank/DDBJ databases">
        <title>Draft genome of Vibrio mytili type strain CAIM 528.</title>
        <authorList>
            <person name="Gonzalez-Castillo A."/>
            <person name="Gomez-Gil B."/>
            <person name="Enciso-Ibarra J."/>
        </authorList>
    </citation>
    <scope>NUCLEOTIDE SEQUENCE [LARGE SCALE GENOMIC DNA]</scope>
    <source>
        <strain evidence="1 2">CAIM 528</strain>
    </source>
</reference>
<keyword evidence="2" id="KW-1185">Reference proteome</keyword>
<dbReference type="AlphaFoldDB" id="A0A0C3E9E5"/>
<gene>
    <name evidence="1" type="ORF">SU60_09600</name>
</gene>
<accession>A0A0C3E9E5</accession>
<dbReference type="Proteomes" id="UP000031977">
    <property type="component" value="Unassembled WGS sequence"/>
</dbReference>
<name>A0A0C3E9E5_9VIBR</name>
<proteinExistence type="predicted"/>
<dbReference type="STRING" id="50718.SU60_09600"/>
<comment type="caution">
    <text evidence="1">The sequence shown here is derived from an EMBL/GenBank/DDBJ whole genome shotgun (WGS) entry which is preliminary data.</text>
</comment>
<protein>
    <submittedName>
        <fullName evidence="1">Uncharacterized protein</fullName>
    </submittedName>
</protein>
<organism evidence="1 2">
    <name type="scientific">Vibrio mytili</name>
    <dbReference type="NCBI Taxonomy" id="50718"/>
    <lineage>
        <taxon>Bacteria</taxon>
        <taxon>Pseudomonadati</taxon>
        <taxon>Pseudomonadota</taxon>
        <taxon>Gammaproteobacteria</taxon>
        <taxon>Vibrionales</taxon>
        <taxon>Vibrionaceae</taxon>
        <taxon>Vibrio</taxon>
    </lineage>
</organism>
<evidence type="ECO:0000313" key="2">
    <source>
        <dbReference type="Proteomes" id="UP000031977"/>
    </source>
</evidence>
<sequence>MSDTSYISEQELAELCTSAGLETSTRTIRRYYQKGILTPQHKIKGRPVGWPRSYIEQHPRFRAVVENHTAPPASLKRKKRKPVLYKSCQYKGQTINCSPSKPCYLSILTHLVTDILCLTETMNKSVGLLVVIRDPKLVEKSLKKLKRRISKAFKIDYGEVHHWHKKEVGKSNGEHSHIAILFDSSKRSYRAKARISEVLDVMGDEVWIEHKSGRGKKGIHVMTTQQDIEDFIYHTSYLAKVKTAKNNKPSFSKSRGIKTHLK</sequence>
<evidence type="ECO:0000313" key="1">
    <source>
        <dbReference type="EMBL" id="KIN11013.1"/>
    </source>
</evidence>